<evidence type="ECO:0000256" key="1">
    <source>
        <dbReference type="SAM" id="SignalP"/>
    </source>
</evidence>
<gene>
    <name evidence="3" type="ORF">ACJDT4_12950</name>
</gene>
<comment type="caution">
    <text evidence="3">The sequence shown here is derived from an EMBL/GenBank/DDBJ whole genome shotgun (WGS) entry which is preliminary data.</text>
</comment>
<dbReference type="EMBL" id="JBJIAA010000010">
    <property type="protein sequence ID" value="MFL0251327.1"/>
    <property type="molecule type" value="Genomic_DNA"/>
</dbReference>
<feature type="chain" id="PRO_5046992769" evidence="1">
    <location>
        <begin position="24"/>
        <end position="220"/>
    </location>
</feature>
<proteinExistence type="predicted"/>
<keyword evidence="1" id="KW-0732">Signal</keyword>
<dbReference type="Gene3D" id="3.90.226.10">
    <property type="entry name" value="2-enoyl-CoA Hydratase, Chain A, domain 1"/>
    <property type="match status" value="1"/>
</dbReference>
<dbReference type="PROSITE" id="PS51257">
    <property type="entry name" value="PROKAR_LIPOPROTEIN"/>
    <property type="match status" value="1"/>
</dbReference>
<feature type="signal peptide" evidence="1">
    <location>
        <begin position="1"/>
        <end position="23"/>
    </location>
</feature>
<sequence>MKKRLAIIIIIGMLMLTTTGCSGSEDKTSSSNGQLTQEQKLKDFDYMYKILKDNYPYFEVNKRLNGVDWLANKNKYIAQIKATKSDEAYYETLKSILHQLNNGYTLYWTNDIVSMLLNKPVKYTQYIAFRGGSFAVFSKSTGFATLVGEKTGGDGIAMDPILCALPNSGYVFRFPVDMGLTSDGTCNFEHKTEPDIKVSAKVGATFSDDEAIKTVLKLVN</sequence>
<evidence type="ECO:0000313" key="3">
    <source>
        <dbReference type="EMBL" id="MFL0251327.1"/>
    </source>
</evidence>
<dbReference type="Gene3D" id="3.30.750.44">
    <property type="match status" value="1"/>
</dbReference>
<evidence type="ECO:0000313" key="4">
    <source>
        <dbReference type="Proteomes" id="UP001623592"/>
    </source>
</evidence>
<dbReference type="Proteomes" id="UP001623592">
    <property type="component" value="Unassembled WGS sequence"/>
</dbReference>
<evidence type="ECO:0000259" key="2">
    <source>
        <dbReference type="Pfam" id="PF03572"/>
    </source>
</evidence>
<reference evidence="3 4" key="1">
    <citation type="submission" date="2024-11" db="EMBL/GenBank/DDBJ databases">
        <authorList>
            <person name="Heng Y.C."/>
            <person name="Lim A.C.H."/>
            <person name="Lee J.K.Y."/>
            <person name="Kittelmann S."/>
        </authorList>
    </citation>
    <scope>NUCLEOTIDE SEQUENCE [LARGE SCALE GENOMIC DNA]</scope>
    <source>
        <strain evidence="3 4">WILCCON 0114</strain>
    </source>
</reference>
<name>A0ABW8TGD7_9CLOT</name>
<protein>
    <submittedName>
        <fullName evidence="3">S41 family peptidase</fullName>
    </submittedName>
</protein>
<keyword evidence="4" id="KW-1185">Reference proteome</keyword>
<dbReference type="RefSeq" id="WP_406787987.1">
    <property type="nucleotide sequence ID" value="NZ_JBJIAA010000010.1"/>
</dbReference>
<dbReference type="InterPro" id="IPR005151">
    <property type="entry name" value="Tail-specific_protease"/>
</dbReference>
<accession>A0ABW8TGD7</accession>
<dbReference type="Pfam" id="PF03572">
    <property type="entry name" value="Peptidase_S41"/>
    <property type="match status" value="1"/>
</dbReference>
<feature type="domain" description="Tail specific protease" evidence="2">
    <location>
        <begin position="133"/>
        <end position="198"/>
    </location>
</feature>
<organism evidence="3 4">
    <name type="scientific">Clostridium neuense</name>
    <dbReference type="NCBI Taxonomy" id="1728934"/>
    <lineage>
        <taxon>Bacteria</taxon>
        <taxon>Bacillati</taxon>
        <taxon>Bacillota</taxon>
        <taxon>Clostridia</taxon>
        <taxon>Eubacteriales</taxon>
        <taxon>Clostridiaceae</taxon>
        <taxon>Clostridium</taxon>
    </lineage>
</organism>
<dbReference type="SUPFAM" id="SSF52096">
    <property type="entry name" value="ClpP/crotonase"/>
    <property type="match status" value="1"/>
</dbReference>
<dbReference type="InterPro" id="IPR029045">
    <property type="entry name" value="ClpP/crotonase-like_dom_sf"/>
</dbReference>